<reference evidence="3" key="1">
    <citation type="submission" date="2016-03" db="EMBL/GenBank/DDBJ databases">
        <authorList>
            <person name="Heylen K."/>
            <person name="De Vos P."/>
            <person name="Vekeman B."/>
        </authorList>
    </citation>
    <scope>NUCLEOTIDE SEQUENCE [LARGE SCALE GENOMIC DNA]</scope>
    <source>
        <strain evidence="3">R-45383</strain>
    </source>
</reference>
<organism evidence="2 3">
    <name type="scientific">Methylomonas koyamae</name>
    <dbReference type="NCBI Taxonomy" id="702114"/>
    <lineage>
        <taxon>Bacteria</taxon>
        <taxon>Pseudomonadati</taxon>
        <taxon>Pseudomonadota</taxon>
        <taxon>Gammaproteobacteria</taxon>
        <taxon>Methylococcales</taxon>
        <taxon>Methylococcaceae</taxon>
        <taxon>Methylomonas</taxon>
    </lineage>
</organism>
<dbReference type="EMBL" id="LUUK01000156">
    <property type="protein sequence ID" value="OAI19553.1"/>
    <property type="molecule type" value="Genomic_DNA"/>
</dbReference>
<evidence type="ECO:0000256" key="1">
    <source>
        <dbReference type="SAM" id="MobiDB-lite"/>
    </source>
</evidence>
<dbReference type="Proteomes" id="UP000077628">
    <property type="component" value="Unassembled WGS sequence"/>
</dbReference>
<evidence type="ECO:0000313" key="2">
    <source>
        <dbReference type="EMBL" id="OAI19553.1"/>
    </source>
</evidence>
<name>A0A177NQH0_9GAMM</name>
<dbReference type="Pfam" id="PF08856">
    <property type="entry name" value="DUF1826"/>
    <property type="match status" value="1"/>
</dbReference>
<protein>
    <recommendedName>
        <fullName evidence="4">DUF1826 domain-containing protein</fullName>
    </recommendedName>
</protein>
<proteinExistence type="predicted"/>
<dbReference type="RefSeq" id="WP_064027932.1">
    <property type="nucleotide sequence ID" value="NZ_LUUK01000156.1"/>
</dbReference>
<feature type="region of interest" description="Disordered" evidence="1">
    <location>
        <begin position="1"/>
        <end position="24"/>
    </location>
</feature>
<evidence type="ECO:0008006" key="4">
    <source>
        <dbReference type="Google" id="ProtNLM"/>
    </source>
</evidence>
<accession>A0A177NQH0</accession>
<gene>
    <name evidence="2" type="ORF">A1355_04185</name>
</gene>
<evidence type="ECO:0000313" key="3">
    <source>
        <dbReference type="Proteomes" id="UP000077628"/>
    </source>
</evidence>
<dbReference type="OrthoDB" id="5342505at2"/>
<dbReference type="STRING" id="702114.A1355_04185"/>
<comment type="caution">
    <text evidence="2">The sequence shown here is derived from an EMBL/GenBank/DDBJ whole genome shotgun (WGS) entry which is preliminary data.</text>
</comment>
<keyword evidence="3" id="KW-1185">Reference proteome</keyword>
<dbReference type="InterPro" id="IPR014955">
    <property type="entry name" value="DUF1826"/>
</dbReference>
<sequence length="238" mass="26396">MFARAPFAQTVGSPRVPPNSFQPLERRPATKTVMSDRFADLARIYEEDVNLCLIDRPLPLEIEGFVYAALSNKTRIEISQAVDPSQYDFGAIWSQVAALDGFQAWLDDVAWLTSAFCELFGQREAGLRLRTLDNAMCPRFHVDRVPARMICSYGGIGTEWLPEYAVDRDKLGMGGCGVPDQVSGLIADPTAIRQMPAYAVGLMKGEHWVGNEGRGLVHRSPTPTAVQPRRLLLTLDML</sequence>
<dbReference type="AlphaFoldDB" id="A0A177NQH0"/>